<dbReference type="OMA" id="IMSEHES"/>
<dbReference type="GO" id="GO:0000126">
    <property type="term" value="C:transcription factor TFIIIB complex"/>
    <property type="evidence" value="ECO:0007669"/>
    <property type="project" value="TreeGrafter"/>
</dbReference>
<dbReference type="InterPro" id="IPR013763">
    <property type="entry name" value="Cyclin-like_dom"/>
</dbReference>
<dbReference type="GO" id="GO:0000995">
    <property type="term" value="F:RNA polymerase III general transcription initiation factor activity"/>
    <property type="evidence" value="ECO:0007669"/>
    <property type="project" value="TreeGrafter"/>
</dbReference>
<protein>
    <recommendedName>
        <fullName evidence="11">Cyclin-like domain-containing protein</fullName>
    </recommendedName>
</protein>
<keyword evidence="3" id="KW-0479">Metal-binding</keyword>
<dbReference type="eggNOG" id="KOG1598">
    <property type="taxonomic scope" value="Eukaryota"/>
</dbReference>
<name>T1IIE8_STRMM</name>
<evidence type="ECO:0000256" key="9">
    <source>
        <dbReference type="ARBA" id="ARBA00023242"/>
    </source>
</evidence>
<feature type="region of interest" description="Disordered" evidence="10">
    <location>
        <begin position="412"/>
        <end position="455"/>
    </location>
</feature>
<dbReference type="SUPFAM" id="SSF47954">
    <property type="entry name" value="Cyclin-like"/>
    <property type="match status" value="1"/>
</dbReference>
<dbReference type="AlphaFoldDB" id="T1IIE8"/>
<dbReference type="GO" id="GO:0017025">
    <property type="term" value="F:TBP-class protein binding"/>
    <property type="evidence" value="ECO:0007669"/>
    <property type="project" value="InterPro"/>
</dbReference>
<keyword evidence="6" id="KW-0805">Transcription regulation</keyword>
<feature type="compositionally biased region" description="Basic and acidic residues" evidence="10">
    <location>
        <begin position="319"/>
        <end position="330"/>
    </location>
</feature>
<organism evidence="12 13">
    <name type="scientific">Strigamia maritima</name>
    <name type="common">European centipede</name>
    <name type="synonym">Geophilus maritimus</name>
    <dbReference type="NCBI Taxonomy" id="126957"/>
    <lineage>
        <taxon>Eukaryota</taxon>
        <taxon>Metazoa</taxon>
        <taxon>Ecdysozoa</taxon>
        <taxon>Arthropoda</taxon>
        <taxon>Myriapoda</taxon>
        <taxon>Chilopoda</taxon>
        <taxon>Pleurostigmophora</taxon>
        <taxon>Geophilomorpha</taxon>
        <taxon>Linotaeniidae</taxon>
        <taxon>Strigamia</taxon>
    </lineage>
</organism>
<feature type="region of interest" description="Disordered" evidence="10">
    <location>
        <begin position="319"/>
        <end position="354"/>
    </location>
</feature>
<keyword evidence="13" id="KW-1185">Reference proteome</keyword>
<reference evidence="12" key="2">
    <citation type="submission" date="2015-02" db="UniProtKB">
        <authorList>
            <consortium name="EnsemblMetazoa"/>
        </authorList>
    </citation>
    <scope>IDENTIFICATION</scope>
</reference>
<dbReference type="InterPro" id="IPR036915">
    <property type="entry name" value="Cyclin-like_sf"/>
</dbReference>
<evidence type="ECO:0000256" key="7">
    <source>
        <dbReference type="ARBA" id="ARBA00023159"/>
    </source>
</evidence>
<dbReference type="GO" id="GO:0001006">
    <property type="term" value="F:RNA polymerase III type 3 promoter sequence-specific DNA binding"/>
    <property type="evidence" value="ECO:0007669"/>
    <property type="project" value="TreeGrafter"/>
</dbReference>
<keyword evidence="4" id="KW-0863">Zinc-finger</keyword>
<keyword evidence="8" id="KW-0804">Transcription</keyword>
<evidence type="ECO:0000313" key="13">
    <source>
        <dbReference type="Proteomes" id="UP000014500"/>
    </source>
</evidence>
<evidence type="ECO:0000256" key="2">
    <source>
        <dbReference type="ARBA" id="ARBA00010857"/>
    </source>
</evidence>
<dbReference type="Gene3D" id="1.20.5.650">
    <property type="entry name" value="Single helix bin"/>
    <property type="match status" value="1"/>
</dbReference>
<feature type="compositionally biased region" description="Basic and acidic residues" evidence="10">
    <location>
        <begin position="377"/>
        <end position="387"/>
    </location>
</feature>
<dbReference type="Pfam" id="PF00382">
    <property type="entry name" value="TFIIB"/>
    <property type="match status" value="1"/>
</dbReference>
<evidence type="ECO:0000256" key="10">
    <source>
        <dbReference type="SAM" id="MobiDB-lite"/>
    </source>
</evidence>
<dbReference type="Proteomes" id="UP000014500">
    <property type="component" value="Unassembled WGS sequence"/>
</dbReference>
<reference evidence="13" key="1">
    <citation type="submission" date="2011-05" db="EMBL/GenBank/DDBJ databases">
        <authorList>
            <person name="Richards S.R."/>
            <person name="Qu J."/>
            <person name="Jiang H."/>
            <person name="Jhangiani S.N."/>
            <person name="Agravi P."/>
            <person name="Goodspeed R."/>
            <person name="Gross S."/>
            <person name="Mandapat C."/>
            <person name="Jackson L."/>
            <person name="Mathew T."/>
            <person name="Pu L."/>
            <person name="Thornton R."/>
            <person name="Saada N."/>
            <person name="Wilczek-Boney K.B."/>
            <person name="Lee S."/>
            <person name="Kovar C."/>
            <person name="Wu Y."/>
            <person name="Scherer S.E."/>
            <person name="Worley K.C."/>
            <person name="Muzny D.M."/>
            <person name="Gibbs R."/>
        </authorList>
    </citation>
    <scope>NUCLEOTIDE SEQUENCE</scope>
    <source>
        <strain evidence="13">Brora</strain>
    </source>
</reference>
<dbReference type="FunFam" id="1.10.472.10:FF:000002">
    <property type="entry name" value="Transcription factor IIIB 90 kDa subunit"/>
    <property type="match status" value="1"/>
</dbReference>
<dbReference type="PANTHER" id="PTHR11618:SF4">
    <property type="entry name" value="TRANSCRIPTION FACTOR IIIB 90 KDA SUBUNIT"/>
    <property type="match status" value="1"/>
</dbReference>
<dbReference type="EnsemblMetazoa" id="SMAR000644-RA">
    <property type="protein sequence ID" value="SMAR000644-PA"/>
    <property type="gene ID" value="SMAR000644"/>
</dbReference>
<feature type="compositionally biased region" description="Basic residues" evidence="10">
    <location>
        <begin position="331"/>
        <end position="342"/>
    </location>
</feature>
<keyword evidence="9" id="KW-0539">Nucleus</keyword>
<evidence type="ECO:0000259" key="11">
    <source>
        <dbReference type="SMART" id="SM00385"/>
    </source>
</evidence>
<dbReference type="InterPro" id="IPR011665">
    <property type="entry name" value="BRF1_TBP-bd_dom"/>
</dbReference>
<dbReference type="PhylomeDB" id="T1IIE8"/>
<dbReference type="Pfam" id="PF07741">
    <property type="entry name" value="BRF1"/>
    <property type="match status" value="1"/>
</dbReference>
<dbReference type="SMART" id="SM00385">
    <property type="entry name" value="CYCLIN"/>
    <property type="match status" value="1"/>
</dbReference>
<evidence type="ECO:0000313" key="12">
    <source>
        <dbReference type="EnsemblMetazoa" id="SMAR000644-PA"/>
    </source>
</evidence>
<dbReference type="Gene3D" id="1.10.472.10">
    <property type="entry name" value="Cyclin-like"/>
    <property type="match status" value="1"/>
</dbReference>
<accession>T1IIE8</accession>
<sequence length="487" mass="55212">MNGSDFLTTTTSQARHCGLENPSLYILRFAHKLELGDKTHVVSETASRLVQRMKRDWLATGRRPSGLCGAALLVSARMHNFCRTTKDIIKIVKVCETTLKKRLTEFGETPSSHLTLDEFMTIDLSEEQDPPAFKAARLKAKLSVLEQQNPKDVDDEIGELQREIEKALQEKRCRGRYAKYMQADTVDAPEEVQDEDGAVQQFLQEETIDSINAFLHGGGVNADPNAGPSGDGGVNKAVLRGLRPTPESLGLRQSIEECMRIPPKEPEPEDDGHLDLTGIDDDEIDCYIMNEYEAKIKTDMWNELNAEYLKEMKVKEERLAREKEENAGKPEKKKRKVTKKQHGPASTAGEAIEKMLQEKRISNKINYEVLWNLNDNSNKESTSDVPKKPIPQLQNTPLADRFSAIFKHNFESIEEDNDEVEENETEIVTNDDLDDQDELENDKEYEEAEEEEELEMSAAAKLLRQIDGVDAEDAYGYDDYDYDCDDS</sequence>
<comment type="similarity">
    <text evidence="2">Belongs to the TFIIB family.</text>
</comment>
<evidence type="ECO:0000256" key="8">
    <source>
        <dbReference type="ARBA" id="ARBA00023163"/>
    </source>
</evidence>
<evidence type="ECO:0000256" key="5">
    <source>
        <dbReference type="ARBA" id="ARBA00022833"/>
    </source>
</evidence>
<dbReference type="GO" id="GO:0070897">
    <property type="term" value="P:transcription preinitiation complex assembly"/>
    <property type="evidence" value="ECO:0007669"/>
    <property type="project" value="InterPro"/>
</dbReference>
<proteinExistence type="inferred from homology"/>
<dbReference type="InterPro" id="IPR000812">
    <property type="entry name" value="TFIIB"/>
</dbReference>
<dbReference type="HOGENOM" id="CLU_010293_2_0_1"/>
<evidence type="ECO:0000256" key="3">
    <source>
        <dbReference type="ARBA" id="ARBA00022723"/>
    </source>
</evidence>
<dbReference type="InterPro" id="IPR013150">
    <property type="entry name" value="TFIIB_cyclin"/>
</dbReference>
<keyword evidence="7" id="KW-0010">Activator</keyword>
<keyword evidence="5" id="KW-0862">Zinc</keyword>
<feature type="region of interest" description="Disordered" evidence="10">
    <location>
        <begin position="375"/>
        <end position="396"/>
    </location>
</feature>
<dbReference type="EMBL" id="AFFK01014262">
    <property type="status" value="NOT_ANNOTATED_CDS"/>
    <property type="molecule type" value="Genomic_DNA"/>
</dbReference>
<dbReference type="GO" id="GO:0005634">
    <property type="term" value="C:nucleus"/>
    <property type="evidence" value="ECO:0007669"/>
    <property type="project" value="UniProtKB-SubCell"/>
</dbReference>
<dbReference type="GO" id="GO:0097550">
    <property type="term" value="C:transcription preinitiation complex"/>
    <property type="evidence" value="ECO:0007669"/>
    <property type="project" value="TreeGrafter"/>
</dbReference>
<evidence type="ECO:0000256" key="1">
    <source>
        <dbReference type="ARBA" id="ARBA00004123"/>
    </source>
</evidence>
<dbReference type="PANTHER" id="PTHR11618">
    <property type="entry name" value="TRANSCRIPTION INITIATION FACTOR IIB-RELATED"/>
    <property type="match status" value="1"/>
</dbReference>
<feature type="compositionally biased region" description="Acidic residues" evidence="10">
    <location>
        <begin position="469"/>
        <end position="487"/>
    </location>
</feature>
<evidence type="ECO:0000256" key="6">
    <source>
        <dbReference type="ARBA" id="ARBA00023015"/>
    </source>
</evidence>
<dbReference type="STRING" id="126957.T1IIE8"/>
<evidence type="ECO:0000256" key="4">
    <source>
        <dbReference type="ARBA" id="ARBA00022771"/>
    </source>
</evidence>
<dbReference type="CDD" id="cd20554">
    <property type="entry name" value="CYCLIN_TFIIIB90_rpt2"/>
    <property type="match status" value="1"/>
</dbReference>
<feature type="domain" description="Cyclin-like" evidence="11">
    <location>
        <begin position="24"/>
        <end position="108"/>
    </location>
</feature>
<dbReference type="GO" id="GO:0008270">
    <property type="term" value="F:zinc ion binding"/>
    <property type="evidence" value="ECO:0007669"/>
    <property type="project" value="UniProtKB-KW"/>
</dbReference>
<comment type="subcellular location">
    <subcellularLocation>
        <location evidence="1">Nucleus</location>
    </subcellularLocation>
</comment>
<feature type="region of interest" description="Disordered" evidence="10">
    <location>
        <begin position="467"/>
        <end position="487"/>
    </location>
</feature>